<dbReference type="InterPro" id="IPR036680">
    <property type="entry name" value="SPOR-like_sf"/>
</dbReference>
<dbReference type="RefSeq" id="WP_311159605.1">
    <property type="nucleotide sequence ID" value="NZ_JAVQLW010000001.1"/>
</dbReference>
<proteinExistence type="predicted"/>
<dbReference type="SUPFAM" id="SSF110997">
    <property type="entry name" value="Sporulation related repeat"/>
    <property type="match status" value="1"/>
</dbReference>
<feature type="chain" id="PRO_5046392694" evidence="2">
    <location>
        <begin position="20"/>
        <end position="326"/>
    </location>
</feature>
<gene>
    <name evidence="4" type="ORF">RGQ15_07565</name>
</gene>
<dbReference type="Gene3D" id="3.30.70.1070">
    <property type="entry name" value="Sporulation related repeat"/>
    <property type="match status" value="1"/>
</dbReference>
<feature type="region of interest" description="Disordered" evidence="1">
    <location>
        <begin position="199"/>
        <end position="241"/>
    </location>
</feature>
<dbReference type="EMBL" id="JAVQLW010000001">
    <property type="protein sequence ID" value="MDS9467430.1"/>
    <property type="molecule type" value="Genomic_DNA"/>
</dbReference>
<evidence type="ECO:0000313" key="4">
    <source>
        <dbReference type="EMBL" id="MDS9467430.1"/>
    </source>
</evidence>
<reference evidence="5" key="1">
    <citation type="submission" date="2023-07" db="EMBL/GenBank/DDBJ databases">
        <title>Paracoccus sp. MBLB3053 whole genome sequence.</title>
        <authorList>
            <person name="Hwang C.Y."/>
            <person name="Cho E.-S."/>
            <person name="Seo M.-J."/>
        </authorList>
    </citation>
    <scope>NUCLEOTIDE SEQUENCE [LARGE SCALE GENOMIC DNA]</scope>
    <source>
        <strain evidence="5">MBLB3053</strain>
    </source>
</reference>
<dbReference type="Pfam" id="PF05036">
    <property type="entry name" value="SPOR"/>
    <property type="match status" value="1"/>
</dbReference>
<organism evidence="4 5">
    <name type="scientific">Paracoccus aurantius</name>
    <dbReference type="NCBI Taxonomy" id="3073814"/>
    <lineage>
        <taxon>Bacteria</taxon>
        <taxon>Pseudomonadati</taxon>
        <taxon>Pseudomonadota</taxon>
        <taxon>Alphaproteobacteria</taxon>
        <taxon>Rhodobacterales</taxon>
        <taxon>Paracoccaceae</taxon>
        <taxon>Paracoccus</taxon>
    </lineage>
</organism>
<comment type="caution">
    <text evidence="4">The sequence shown here is derived from an EMBL/GenBank/DDBJ whole genome shotgun (WGS) entry which is preliminary data.</text>
</comment>
<evidence type="ECO:0000256" key="1">
    <source>
        <dbReference type="SAM" id="MobiDB-lite"/>
    </source>
</evidence>
<protein>
    <submittedName>
        <fullName evidence="4">SPOR domain-containing protein</fullName>
    </submittedName>
</protein>
<evidence type="ECO:0000259" key="3">
    <source>
        <dbReference type="PROSITE" id="PS51724"/>
    </source>
</evidence>
<dbReference type="PROSITE" id="PS51724">
    <property type="entry name" value="SPOR"/>
    <property type="match status" value="1"/>
</dbReference>
<accession>A0ABU2HS97</accession>
<sequence length="326" mass="35354">MWILLGLILWLATAPATRAVDLQPAEMPPADFSMRQYIDSKGCVFLRDPGGRWLPRIAPDGGVICGYPPSLSQRGFGGRPRLSALDPQLGKDPAETLRERLVTAVVTNLREGEGAWDARAMEPLPDLGPEPADTSPIDILRQSLRAAPVLRQGMAREFRPDLRLCELLGYDRAEPVPAGTGIDPAMGYCTGMRPIERHAPHAPSEIAPRGGTAPAMRQPKADRPGRRAKTGQPAAMPVARPEAKEAVSQVLLDPGARYVQIGRYVDAEEAEHAIRRASRLGYPLRRARDGVGGAHLVLAGPFDSRESIIRALDGVQRAGFRDATPR</sequence>
<feature type="domain" description="SPOR" evidence="3">
    <location>
        <begin position="251"/>
        <end position="326"/>
    </location>
</feature>
<evidence type="ECO:0000256" key="2">
    <source>
        <dbReference type="SAM" id="SignalP"/>
    </source>
</evidence>
<keyword evidence="2" id="KW-0732">Signal</keyword>
<dbReference type="Proteomes" id="UP001269144">
    <property type="component" value="Unassembled WGS sequence"/>
</dbReference>
<feature type="signal peptide" evidence="2">
    <location>
        <begin position="1"/>
        <end position="19"/>
    </location>
</feature>
<evidence type="ECO:0000313" key="5">
    <source>
        <dbReference type="Proteomes" id="UP001269144"/>
    </source>
</evidence>
<keyword evidence="5" id="KW-1185">Reference proteome</keyword>
<dbReference type="InterPro" id="IPR007730">
    <property type="entry name" value="SPOR-like_dom"/>
</dbReference>
<name>A0ABU2HS97_9RHOB</name>